<dbReference type="FunFam" id="1.10.630.10:FF:000018">
    <property type="entry name" value="Cytochrome P450 monooxygenase"/>
    <property type="match status" value="1"/>
</dbReference>
<evidence type="ECO:0000256" key="2">
    <source>
        <dbReference type="ARBA" id="ARBA00022617"/>
    </source>
</evidence>
<dbReference type="InterPro" id="IPR002397">
    <property type="entry name" value="Cyt_P450_B"/>
</dbReference>
<evidence type="ECO:0000256" key="3">
    <source>
        <dbReference type="ARBA" id="ARBA00022723"/>
    </source>
</evidence>
<sequence length="413" mass="45039">MTTSEHLDLISAESRATAYETYAGLRSDAPISRVKMPTGQDVWLLTGYEEGVELLTDYNRFKTTATVVPEGVEMPAVPDAVLRLLGGSMAALDPPDHTRQRRLVQAAFTPQYVEKLRPVVQAITDRLVDDLLARPDRSVDLVEEFAVPLPLTVMSNMLGIPPTDRDRFRLWSELLLGLDPTSAQSAPNGMSPMDVMAEIERFVGYIDALIKAKRADPGEDLISGMALAEADGERMTDDEVLKMVALLVVGGLGTTQHLIGNMVLALFRNPDQLALLRAQPELAANAVDEMLRYHGSIEISFPRFAAEDTVLAGESIAKGEMLIAVLAAGSRDPRKFTDPDRLDIRRHGASRHLGFGRGAHMCLGAPLARVEGQIALNTLLSRLPELRPAISLDDVTWRAGMTLRGVTALPVAY</sequence>
<evidence type="ECO:0000313" key="9">
    <source>
        <dbReference type="Proteomes" id="UP000547510"/>
    </source>
</evidence>
<dbReference type="GO" id="GO:0005506">
    <property type="term" value="F:iron ion binding"/>
    <property type="evidence" value="ECO:0007669"/>
    <property type="project" value="InterPro"/>
</dbReference>
<evidence type="ECO:0000256" key="4">
    <source>
        <dbReference type="ARBA" id="ARBA00023002"/>
    </source>
</evidence>
<dbReference type="GO" id="GO:0020037">
    <property type="term" value="F:heme binding"/>
    <property type="evidence" value="ECO:0007669"/>
    <property type="project" value="InterPro"/>
</dbReference>
<dbReference type="InterPro" id="IPR017972">
    <property type="entry name" value="Cyt_P450_CS"/>
</dbReference>
<evidence type="ECO:0000313" key="8">
    <source>
        <dbReference type="EMBL" id="MBB5953768.1"/>
    </source>
</evidence>
<dbReference type="InterPro" id="IPR001128">
    <property type="entry name" value="Cyt_P450"/>
</dbReference>
<protein>
    <submittedName>
        <fullName evidence="8">Cytochrome P450</fullName>
    </submittedName>
</protein>
<evidence type="ECO:0000256" key="5">
    <source>
        <dbReference type="ARBA" id="ARBA00023004"/>
    </source>
</evidence>
<evidence type="ECO:0000256" key="7">
    <source>
        <dbReference type="RuleBase" id="RU000461"/>
    </source>
</evidence>
<dbReference type="GO" id="GO:0004497">
    <property type="term" value="F:monooxygenase activity"/>
    <property type="evidence" value="ECO:0007669"/>
    <property type="project" value="UniProtKB-KW"/>
</dbReference>
<name>A0A841CC67_9PSEU</name>
<dbReference type="InterPro" id="IPR036396">
    <property type="entry name" value="Cyt_P450_sf"/>
</dbReference>
<gene>
    <name evidence="8" type="ORF">FHS29_000338</name>
</gene>
<comment type="caution">
    <text evidence="8">The sequence shown here is derived from an EMBL/GenBank/DDBJ whole genome shotgun (WGS) entry which is preliminary data.</text>
</comment>
<dbReference type="AlphaFoldDB" id="A0A841CC67"/>
<dbReference type="CDD" id="cd11029">
    <property type="entry name" value="CYP107-like"/>
    <property type="match status" value="1"/>
</dbReference>
<dbReference type="PRINTS" id="PR00359">
    <property type="entry name" value="BP450"/>
</dbReference>
<evidence type="ECO:0000256" key="6">
    <source>
        <dbReference type="ARBA" id="ARBA00023033"/>
    </source>
</evidence>
<dbReference type="EMBL" id="JACHJN010000001">
    <property type="protein sequence ID" value="MBB5953768.1"/>
    <property type="molecule type" value="Genomic_DNA"/>
</dbReference>
<keyword evidence="6 7" id="KW-0503">Monooxygenase</keyword>
<keyword evidence="9" id="KW-1185">Reference proteome</keyword>
<reference evidence="8 9" key="1">
    <citation type="submission" date="2020-08" db="EMBL/GenBank/DDBJ databases">
        <title>Genomic Encyclopedia of Type Strains, Phase III (KMG-III): the genomes of soil and plant-associated and newly described type strains.</title>
        <authorList>
            <person name="Whitman W."/>
        </authorList>
    </citation>
    <scope>NUCLEOTIDE SEQUENCE [LARGE SCALE GENOMIC DNA]</scope>
    <source>
        <strain evidence="8 9">CECT 8640</strain>
    </source>
</reference>
<keyword evidence="5 7" id="KW-0408">Iron</keyword>
<organism evidence="8 9">
    <name type="scientific">Saccharothrix tamanrassetensis</name>
    <dbReference type="NCBI Taxonomy" id="1051531"/>
    <lineage>
        <taxon>Bacteria</taxon>
        <taxon>Bacillati</taxon>
        <taxon>Actinomycetota</taxon>
        <taxon>Actinomycetes</taxon>
        <taxon>Pseudonocardiales</taxon>
        <taxon>Pseudonocardiaceae</taxon>
        <taxon>Saccharothrix</taxon>
    </lineage>
</organism>
<dbReference type="Gene3D" id="1.10.630.10">
    <property type="entry name" value="Cytochrome P450"/>
    <property type="match status" value="1"/>
</dbReference>
<proteinExistence type="inferred from homology"/>
<dbReference type="PANTHER" id="PTHR46696:SF1">
    <property type="entry name" value="CYTOCHROME P450 YJIB-RELATED"/>
    <property type="match status" value="1"/>
</dbReference>
<comment type="similarity">
    <text evidence="1 7">Belongs to the cytochrome P450 family.</text>
</comment>
<keyword evidence="3 7" id="KW-0479">Metal-binding</keyword>
<evidence type="ECO:0000256" key="1">
    <source>
        <dbReference type="ARBA" id="ARBA00010617"/>
    </source>
</evidence>
<accession>A0A841CC67</accession>
<dbReference type="SUPFAM" id="SSF48264">
    <property type="entry name" value="Cytochrome P450"/>
    <property type="match status" value="1"/>
</dbReference>
<dbReference type="PANTHER" id="PTHR46696">
    <property type="entry name" value="P450, PUTATIVE (EUROFUNG)-RELATED"/>
    <property type="match status" value="1"/>
</dbReference>
<dbReference type="GO" id="GO:0016705">
    <property type="term" value="F:oxidoreductase activity, acting on paired donors, with incorporation or reduction of molecular oxygen"/>
    <property type="evidence" value="ECO:0007669"/>
    <property type="project" value="InterPro"/>
</dbReference>
<keyword evidence="2 7" id="KW-0349">Heme</keyword>
<dbReference type="Proteomes" id="UP000547510">
    <property type="component" value="Unassembled WGS sequence"/>
</dbReference>
<dbReference type="Pfam" id="PF00067">
    <property type="entry name" value="p450"/>
    <property type="match status" value="1"/>
</dbReference>
<dbReference type="PROSITE" id="PS00086">
    <property type="entry name" value="CYTOCHROME_P450"/>
    <property type="match status" value="1"/>
</dbReference>
<dbReference type="RefSeq" id="WP_184687536.1">
    <property type="nucleotide sequence ID" value="NZ_JACHJN010000001.1"/>
</dbReference>
<keyword evidence="4 7" id="KW-0560">Oxidoreductase</keyword>